<dbReference type="AlphaFoldDB" id="A0AA91IAD5"/>
<dbReference type="InterPro" id="IPR012338">
    <property type="entry name" value="Beta-lactam/transpept-like"/>
</dbReference>
<dbReference type="SUPFAM" id="SSF56601">
    <property type="entry name" value="beta-lactamase/transpeptidase-like"/>
    <property type="match status" value="1"/>
</dbReference>
<proteinExistence type="predicted"/>
<evidence type="ECO:0000313" key="1">
    <source>
        <dbReference type="EMBL" id="OAK61209.1"/>
    </source>
</evidence>
<reference evidence="1 2" key="1">
    <citation type="submission" date="2016-03" db="EMBL/GenBank/DDBJ databases">
        <title>Genome sequence of Variovorax paradoxus KB5.</title>
        <authorList>
            <person name="Jeong H."/>
            <person name="Hong C.E."/>
            <person name="Jo S.H."/>
            <person name="Park J.M."/>
        </authorList>
    </citation>
    <scope>NUCLEOTIDE SEQUENCE [LARGE SCALE GENOMIC DNA]</scope>
    <source>
        <strain evidence="1 2">KB5</strain>
    </source>
</reference>
<accession>A0AA91IAD5</accession>
<gene>
    <name evidence="1" type="ORF">A3K87_22165</name>
</gene>
<dbReference type="Gene3D" id="3.40.710.10">
    <property type="entry name" value="DD-peptidase/beta-lactamase superfamily"/>
    <property type="match status" value="1"/>
</dbReference>
<comment type="caution">
    <text evidence="1">The sequence shown here is derived from an EMBL/GenBank/DDBJ whole genome shotgun (WGS) entry which is preliminary data.</text>
</comment>
<dbReference type="EMBL" id="LVHG01000057">
    <property type="protein sequence ID" value="OAK61209.1"/>
    <property type="molecule type" value="Genomic_DNA"/>
</dbReference>
<dbReference type="Proteomes" id="UP000077852">
    <property type="component" value="Unassembled WGS sequence"/>
</dbReference>
<sequence length="116" mass="13176">MVLFKLPRRVQRESPATVSGPSISRFLPDFSCVEDFRLWAWFLRAAILQLQDGVWNGERLLPQGFVKFVSTVASTWAADKRPIYGGFFWVNGTGACSALTRERRHRQPACGKPCRC</sequence>
<protein>
    <submittedName>
        <fullName evidence="1">Uncharacterized protein</fullName>
    </submittedName>
</protein>
<name>A0AA91IAD5_VARPD</name>
<evidence type="ECO:0000313" key="2">
    <source>
        <dbReference type="Proteomes" id="UP000077852"/>
    </source>
</evidence>
<organism evidence="1 2">
    <name type="scientific">Variovorax paradoxus</name>
    <dbReference type="NCBI Taxonomy" id="34073"/>
    <lineage>
        <taxon>Bacteria</taxon>
        <taxon>Pseudomonadati</taxon>
        <taxon>Pseudomonadota</taxon>
        <taxon>Betaproteobacteria</taxon>
        <taxon>Burkholderiales</taxon>
        <taxon>Comamonadaceae</taxon>
        <taxon>Variovorax</taxon>
    </lineage>
</organism>